<evidence type="ECO:0000256" key="2">
    <source>
        <dbReference type="ARBA" id="ARBA00022737"/>
    </source>
</evidence>
<proteinExistence type="predicted"/>
<protein>
    <submittedName>
        <fullName evidence="5">Uncharacterized protein</fullName>
    </submittedName>
</protein>
<feature type="repeat" description="WD" evidence="3">
    <location>
        <begin position="632"/>
        <end position="664"/>
    </location>
</feature>
<dbReference type="InterPro" id="IPR001680">
    <property type="entry name" value="WD40_rpt"/>
</dbReference>
<dbReference type="SUPFAM" id="SSF50978">
    <property type="entry name" value="WD40 repeat-like"/>
    <property type="match status" value="2"/>
</dbReference>
<dbReference type="PANTHER" id="PTHR45532:SF1">
    <property type="entry name" value="WD REPEAT-CONTAINING PROTEIN 97"/>
    <property type="match status" value="1"/>
</dbReference>
<accession>A0AAN8JZ91</accession>
<dbReference type="SMART" id="SM00320">
    <property type="entry name" value="WD40"/>
    <property type="match status" value="4"/>
</dbReference>
<dbReference type="Gene3D" id="2.130.10.10">
    <property type="entry name" value="YVTN repeat-like/Quinoprotein amine dehydrogenase"/>
    <property type="match status" value="2"/>
</dbReference>
<evidence type="ECO:0000256" key="1">
    <source>
        <dbReference type="ARBA" id="ARBA00022574"/>
    </source>
</evidence>
<keyword evidence="1 3" id="KW-0853">WD repeat</keyword>
<comment type="caution">
    <text evidence="5">The sequence shown here is derived from an EMBL/GenBank/DDBJ whole genome shotgun (WGS) entry which is preliminary data.</text>
</comment>
<dbReference type="PANTHER" id="PTHR45532">
    <property type="entry name" value="WD REPEAT-CONTAINING PROTEIN 97"/>
    <property type="match status" value="1"/>
</dbReference>
<keyword evidence="2" id="KW-0677">Repeat</keyword>
<sequence length="1529" mass="173732">MERITTTKRATTDSLKSESEIEFLVNRKKNAVSLKARYHWSLLRNSIRITVDSISETESKDVVVTHGIHHVRKMNHPHRVQQVAMINTRQEYITTDGRSFRIFLEDGRRKDNIIPEETMDRVIYSSHTDQYVGWQHKTDQLYLMEKDELEIISQVRTPGKVFLGTYNSNTGEVLTVGPNFIMTIAFRYAARHLIPNKTIKTEFGEDNMFNMMVLEDTASQSQKLYLAIHSGVVVFNIHHGKMLLHRKDLHVRPITALTFFNPLKYVVTGALDGSIKVWDEKWHIVMVFVGHCQKVNALAVYPNGPAVISASTDHTIRVWNLETCDEVDRVAIAEPVDGLGTLQQYNMFYTFSGRKVDLWQLQHLYNIHTAIGHRVNKVKMTTHPFFPVRAVLSCSDSSVRIVSPGNGNVITSLIMEQFSGLVDAAYAIAEETLFTVMGNGDIVKSRTDTNPCRVINRWKNFQPGEICNYLLVYEYIVDVMVEGDIWEAAKRGATTRSVKTLSSPPKNQNRNRTLLLGGRRDGYICVYNWLTGDVDFKIEAHGSKGVLNMLANSKEDQLISAGMDNVIKIWRLYPFAEEALTPLMSFYCAHTPAHMSTIKSTLCVTFQDPTTATFSTVLYNLQDKNRFDHKPDDDHVDVITGLTVCQRMKLFASASIDGTIRIWNETNTLVRVLRLNVIPYSIGFYNSKGDLLVGIGRHLFKIPYESYMPKAYKCKMVTMKFFEQKAEKPLEYDSNLINMMSKNDVKRLKNSRSSFKFDTYVDILTPEEEESVNKEKAEKEKAFSVIFTRDDELKQLKKGNVKPSKKPPVSQQTKDEAFKNYMKMFYDKPKITLPEDDLFPLDTVHDRLAASPDGDNDSYKPEVGPTGFFPKKAPPKSILKPSKPCEMPQRIVPGGFIPNSVLAKILYPAPRTPESDQSSEYRPPSLTLDQLRQIGEFGIDMTSESSPHKIVKFHRNDEHSSRVLDMEDYVEDNQSQRSSLPKTPSPTPSNKSEEDAFWGKRKTPTVQLPPNKFQGLLNQTPTPEPKQEEEEIPVKSLTPPVRDQKSPSKPIAKLISRPPITPPTPRSPTVIPTPTPTPTSPRPITPLPDFITQFTDTEWFEKYFANSSFTTYPKPCTSDAFALSLSKVLRTVEFPNKTAISEALILLNVQEGFSDSTCQTAARTIISVLNDKKHAPVSAVDQEKHFILTAIRALNCLSIKDKDFITELIIQYLDGDREIRSLVCDILINCGLQDPHRHLEKELDSWDIWNLEEEDRKTDLRVMCHQWLDRWMTSYKLHIEDTLERMKKGQNIHGRITKSQLQKHQTKAKKKGSAVSVLDDQGTVTTLPDGTEFIPHPSEVDKTSQRSPSSSSRSITLMYNKLPDGNLSESASYIDVVNYFCEMMVEKEIESIKRGHSAHPVTKSTEKIQQNKNTVLVLPRLPRKQALVRLGETHTICDKTQKDQQKSSDFCLPPVMMRGRCNIPGEIRGFVPAINLPLKTVYMNPFPSPMDLYDARFQEPILITLKSEQKFFVQSNSVVPIVCPVAPSS</sequence>
<dbReference type="EMBL" id="JAZGQO010000006">
    <property type="protein sequence ID" value="KAK6185559.1"/>
    <property type="molecule type" value="Genomic_DNA"/>
</dbReference>
<evidence type="ECO:0000256" key="3">
    <source>
        <dbReference type="PROSITE-ProRule" id="PRU00221"/>
    </source>
</evidence>
<dbReference type="InterPro" id="IPR019775">
    <property type="entry name" value="WD40_repeat_CS"/>
</dbReference>
<keyword evidence="6" id="KW-1185">Reference proteome</keyword>
<organism evidence="5 6">
    <name type="scientific">Patella caerulea</name>
    <name type="common">Rayed Mediterranean limpet</name>
    <dbReference type="NCBI Taxonomy" id="87958"/>
    <lineage>
        <taxon>Eukaryota</taxon>
        <taxon>Metazoa</taxon>
        <taxon>Spiralia</taxon>
        <taxon>Lophotrochozoa</taxon>
        <taxon>Mollusca</taxon>
        <taxon>Gastropoda</taxon>
        <taxon>Patellogastropoda</taxon>
        <taxon>Patelloidea</taxon>
        <taxon>Patellidae</taxon>
        <taxon>Patella</taxon>
    </lineage>
</organism>
<reference evidence="5 6" key="1">
    <citation type="submission" date="2024-01" db="EMBL/GenBank/DDBJ databases">
        <title>The genome of the rayed Mediterranean limpet Patella caerulea (Linnaeus, 1758).</title>
        <authorList>
            <person name="Anh-Thu Weber A."/>
            <person name="Halstead-Nussloch G."/>
        </authorList>
    </citation>
    <scope>NUCLEOTIDE SEQUENCE [LARGE SCALE GENOMIC DNA]</scope>
    <source>
        <strain evidence="5">AATW-2023a</strain>
        <tissue evidence="5">Whole specimen</tissue>
    </source>
</reference>
<feature type="compositionally biased region" description="Pro residues" evidence="4">
    <location>
        <begin position="1059"/>
        <end position="1086"/>
    </location>
</feature>
<feature type="region of interest" description="Disordered" evidence="4">
    <location>
        <begin position="850"/>
        <end position="877"/>
    </location>
</feature>
<evidence type="ECO:0000256" key="4">
    <source>
        <dbReference type="SAM" id="MobiDB-lite"/>
    </source>
</evidence>
<dbReference type="InterPro" id="IPR036322">
    <property type="entry name" value="WD40_repeat_dom_sf"/>
</dbReference>
<feature type="repeat" description="WD" evidence="3">
    <location>
        <begin position="288"/>
        <end position="329"/>
    </location>
</feature>
<dbReference type="Proteomes" id="UP001347796">
    <property type="component" value="Unassembled WGS sequence"/>
</dbReference>
<dbReference type="Pfam" id="PF00400">
    <property type="entry name" value="WD40"/>
    <property type="match status" value="4"/>
</dbReference>
<gene>
    <name evidence="5" type="ORF">SNE40_007765</name>
</gene>
<dbReference type="PROSITE" id="PS50082">
    <property type="entry name" value="WD_REPEATS_2"/>
    <property type="match status" value="3"/>
</dbReference>
<dbReference type="InterPro" id="IPR015943">
    <property type="entry name" value="WD40/YVTN_repeat-like_dom_sf"/>
</dbReference>
<dbReference type="InterPro" id="IPR020472">
    <property type="entry name" value="WD40_PAC1"/>
</dbReference>
<dbReference type="PROSITE" id="PS00678">
    <property type="entry name" value="WD_REPEATS_1"/>
    <property type="match status" value="1"/>
</dbReference>
<feature type="region of interest" description="Disordered" evidence="4">
    <location>
        <begin position="1326"/>
        <end position="1353"/>
    </location>
</feature>
<dbReference type="PROSITE" id="PS50294">
    <property type="entry name" value="WD_REPEATS_REGION"/>
    <property type="match status" value="3"/>
</dbReference>
<dbReference type="PRINTS" id="PR00320">
    <property type="entry name" value="GPROTEINBRPT"/>
</dbReference>
<feature type="region of interest" description="Disordered" evidence="4">
    <location>
        <begin position="970"/>
        <end position="1087"/>
    </location>
</feature>
<evidence type="ECO:0000313" key="5">
    <source>
        <dbReference type="EMBL" id="KAK6185559.1"/>
    </source>
</evidence>
<name>A0AAN8JZ91_PATCE</name>
<evidence type="ECO:0000313" key="6">
    <source>
        <dbReference type="Proteomes" id="UP001347796"/>
    </source>
</evidence>
<feature type="repeat" description="WD" evidence="3">
    <location>
        <begin position="247"/>
        <end position="279"/>
    </location>
</feature>